<reference evidence="6 7" key="1">
    <citation type="submission" date="2014-12" db="EMBL/GenBank/DDBJ databases">
        <title>Genome sequence of Methanobrevibacter arboriphilicus DH1, DSM1125.</title>
        <authorList>
            <person name="Poehlein A."/>
            <person name="Thauer R.K."/>
            <person name="Seedorf H."/>
            <person name="Daniel R."/>
        </authorList>
    </citation>
    <scope>NUCLEOTIDE SEQUENCE [LARGE SCALE GENOMIC DNA]</scope>
    <source>
        <strain evidence="6 7">DH1</strain>
    </source>
</reference>
<dbReference type="SUPFAM" id="SSF54862">
    <property type="entry name" value="4Fe-4S ferredoxins"/>
    <property type="match status" value="1"/>
</dbReference>
<comment type="caution">
    <text evidence="6">The sequence shown here is derived from an EMBL/GenBank/DDBJ whole genome shotgun (WGS) entry which is preliminary data.</text>
</comment>
<evidence type="ECO:0000256" key="2">
    <source>
        <dbReference type="ARBA" id="ARBA00022723"/>
    </source>
</evidence>
<evidence type="ECO:0000313" key="6">
    <source>
        <dbReference type="EMBL" id="OQD59545.1"/>
    </source>
</evidence>
<dbReference type="GO" id="GO:0051539">
    <property type="term" value="F:4 iron, 4 sulfur cluster binding"/>
    <property type="evidence" value="ECO:0007669"/>
    <property type="project" value="UniProtKB-KW"/>
</dbReference>
<dbReference type="AlphaFoldDB" id="A0A1V6N4F8"/>
<dbReference type="PANTHER" id="PTHR43687:SF5">
    <property type="entry name" value="4FE-4S FERREDOXIN-TYPE DOMAIN-CONTAINING PROTEIN"/>
    <property type="match status" value="1"/>
</dbReference>
<dbReference type="PROSITE" id="PS51379">
    <property type="entry name" value="4FE4S_FER_2"/>
    <property type="match status" value="2"/>
</dbReference>
<dbReference type="NCBIfam" id="NF004914">
    <property type="entry name" value="PRK06273.1"/>
    <property type="match status" value="1"/>
</dbReference>
<evidence type="ECO:0000256" key="3">
    <source>
        <dbReference type="ARBA" id="ARBA00023004"/>
    </source>
</evidence>
<name>A0A1V6N4F8_METAZ</name>
<evidence type="ECO:0000256" key="1">
    <source>
        <dbReference type="ARBA" id="ARBA00022485"/>
    </source>
</evidence>
<sequence length="173" mass="19698">MKNLIRIMLEGAFGNFKKVFFASNRVTDMEMREDILNGKIKPKNKVAIDACIGCSGCANICPTNAIDMVDLETPEELMDGWIKTQVPKLNSEKCVVCYYCHDFCPVYALFGEKATIHPHDVGKVELDLEEHMNKPFKISEDKLSFISQYLSDKTVIKNNTSENKLKKLHKFSK</sequence>
<accession>A0A1V6N4F8</accession>
<dbReference type="GO" id="GO:0046872">
    <property type="term" value="F:metal ion binding"/>
    <property type="evidence" value="ECO:0007669"/>
    <property type="project" value="UniProtKB-KW"/>
</dbReference>
<organism evidence="6 7">
    <name type="scientific">Methanobrevibacter arboriphilus JCM 13429 = DSM 1125</name>
    <dbReference type="NCBI Taxonomy" id="1300164"/>
    <lineage>
        <taxon>Archaea</taxon>
        <taxon>Methanobacteriati</taxon>
        <taxon>Methanobacteriota</taxon>
        <taxon>Methanomada group</taxon>
        <taxon>Methanobacteria</taxon>
        <taxon>Methanobacteriales</taxon>
        <taxon>Methanobacteriaceae</taxon>
        <taxon>Methanobrevibacter</taxon>
    </lineage>
</organism>
<keyword evidence="2" id="KW-0479">Metal-binding</keyword>
<dbReference type="EMBL" id="JXMW01000003">
    <property type="protein sequence ID" value="OQD59545.1"/>
    <property type="molecule type" value="Genomic_DNA"/>
</dbReference>
<dbReference type="GO" id="GO:0016491">
    <property type="term" value="F:oxidoreductase activity"/>
    <property type="evidence" value="ECO:0007669"/>
    <property type="project" value="UniProtKB-ARBA"/>
</dbReference>
<dbReference type="Gene3D" id="3.30.70.3270">
    <property type="match status" value="1"/>
</dbReference>
<keyword evidence="4" id="KW-0411">Iron-sulfur</keyword>
<protein>
    <submittedName>
        <fullName evidence="6">Energy-converting hydrogenase B, subunit L</fullName>
    </submittedName>
</protein>
<evidence type="ECO:0000259" key="5">
    <source>
        <dbReference type="PROSITE" id="PS51379"/>
    </source>
</evidence>
<dbReference type="Proteomes" id="UP000191661">
    <property type="component" value="Unassembled WGS sequence"/>
</dbReference>
<dbReference type="PANTHER" id="PTHR43687">
    <property type="entry name" value="ADENYLYLSULFATE REDUCTASE, BETA SUBUNIT"/>
    <property type="match status" value="1"/>
</dbReference>
<keyword evidence="3" id="KW-0408">Iron</keyword>
<dbReference type="InterPro" id="IPR017900">
    <property type="entry name" value="4Fe4S_Fe_S_CS"/>
</dbReference>
<dbReference type="InterPro" id="IPR050572">
    <property type="entry name" value="Fe-S_Ferredoxin"/>
</dbReference>
<dbReference type="Pfam" id="PF12838">
    <property type="entry name" value="Fer4_7"/>
    <property type="match status" value="1"/>
</dbReference>
<dbReference type="RefSeq" id="WP_080459764.1">
    <property type="nucleotide sequence ID" value="NZ_JXMW01000003.1"/>
</dbReference>
<dbReference type="InterPro" id="IPR017896">
    <property type="entry name" value="4Fe4S_Fe-S-bd"/>
</dbReference>
<feature type="domain" description="4Fe-4S ferredoxin-type" evidence="5">
    <location>
        <begin position="85"/>
        <end position="114"/>
    </location>
</feature>
<dbReference type="PROSITE" id="PS00198">
    <property type="entry name" value="4FE4S_FER_1"/>
    <property type="match status" value="2"/>
</dbReference>
<keyword evidence="7" id="KW-1185">Reference proteome</keyword>
<dbReference type="OrthoDB" id="2837at2157"/>
<evidence type="ECO:0000256" key="4">
    <source>
        <dbReference type="ARBA" id="ARBA00023014"/>
    </source>
</evidence>
<keyword evidence="1" id="KW-0004">4Fe-4S</keyword>
<gene>
    <name evidence="6" type="primary">ehbL</name>
    <name evidence="6" type="ORF">MBBAR_3c02020</name>
</gene>
<proteinExistence type="predicted"/>
<feature type="domain" description="4Fe-4S ferredoxin-type" evidence="5">
    <location>
        <begin position="42"/>
        <end position="71"/>
    </location>
</feature>
<evidence type="ECO:0000313" key="7">
    <source>
        <dbReference type="Proteomes" id="UP000191661"/>
    </source>
</evidence>